<dbReference type="PANTHER" id="PTHR20859">
    <property type="entry name" value="INTERFERON/INTERLEUKIN RECEPTOR"/>
    <property type="match status" value="1"/>
</dbReference>
<feature type="transmembrane region" description="Helical" evidence="2">
    <location>
        <begin position="585"/>
        <end position="608"/>
    </location>
</feature>
<feature type="transmembrane region" description="Helical" evidence="2">
    <location>
        <begin position="247"/>
        <end position="270"/>
    </location>
</feature>
<dbReference type="Proteomes" id="UP000246464">
    <property type="component" value="Chromosome 14"/>
</dbReference>
<name>A0A2U9CA55_SCOMX</name>
<keyword evidence="2" id="KW-0472">Membrane</keyword>
<evidence type="ECO:0000259" key="5">
    <source>
        <dbReference type="Pfam" id="PF09294"/>
    </source>
</evidence>
<feature type="domain" description="Interferon/interleukin receptor" evidence="5">
    <location>
        <begin position="140"/>
        <end position="242"/>
    </location>
</feature>
<evidence type="ECO:0000313" key="6">
    <source>
        <dbReference type="EMBL" id="AWP12646.1"/>
    </source>
</evidence>
<evidence type="ECO:0000256" key="3">
    <source>
        <dbReference type="SAM" id="SignalP"/>
    </source>
</evidence>
<sequence>MPSAVYVCLLLWCLQTSVGIYCIAVTTSAGVGPELAPPHNVIMITLNTNYTLSWDWDQSHAESHAVTFTTQYIGKFKLNSKKMNPKWYTVCEETSHRSCDLTALDLLYLGIFMLRVRANANGSHSKWVLLEFCPDKDAAVGPPAKVNLTPAGSDLDVFITDPLTSANTPMTEILSKMYYHILYWERSADSKALRPQMLSSSANLVTLPSLKSWTWYCVSVQSRYDFYNKSSSFTAPQCMQTEGNTPWWQIILYFLGSLVICFLAMLLSLYSSFWCYKTLKATFYPSNQLPRHFKEYLCDSPGSDIPRLLTPGSESDLLFENVIICAEPAVLEIHNLPPEALASPPSGLDSSGRHSRQDSSSSGDSGVYSAGGSSNLRQPSSSQPSTGAEGFCKGPFYLEQVKMQEMTPGPKTQPLIADEGIVDIFDNRVWKDVPACVQTSFNSCNVAFTKTESEYGCVMLRVQAERRGLTSRPVKACSRYGDSCTPEVRLTARPGSLTVYLSENHSMFVEHGDNAQHRVYYGKEGESLQMYEDGTSSVTIHKLEEGKHYCTKVQYIIFNQPYGLESCTQCEVIPESRHAPKQTEVIVAVVGVVVILAFLISAIAYILIFHHRRIKLWLQPPCQIPDHFLFEPFPEHHIRSSPSSSSDGHWDIISSIE</sequence>
<dbReference type="Pfam" id="PF09294">
    <property type="entry name" value="Interfer-bind"/>
    <property type="match status" value="2"/>
</dbReference>
<dbReference type="EMBL" id="CP026256">
    <property type="protein sequence ID" value="AWP12646.1"/>
    <property type="molecule type" value="Genomic_DNA"/>
</dbReference>
<dbReference type="InterPro" id="IPR003961">
    <property type="entry name" value="FN3_dom"/>
</dbReference>
<protein>
    <submittedName>
        <fullName evidence="6">Putative interleukin-10 receptor subunit beta-like</fullName>
    </submittedName>
</protein>
<dbReference type="STRING" id="52904.ENSSMAP00000027662"/>
<dbReference type="InterPro" id="IPR015373">
    <property type="entry name" value="Interferon/interleukin_rcp_dom"/>
</dbReference>
<proteinExistence type="predicted"/>
<gene>
    <name evidence="6" type="ORF">SMAX5B_013567</name>
</gene>
<accession>A0A2U9CA55</accession>
<keyword evidence="7" id="KW-1185">Reference proteome</keyword>
<dbReference type="InterPro" id="IPR013783">
    <property type="entry name" value="Ig-like_fold"/>
</dbReference>
<reference evidence="6 7" key="1">
    <citation type="submission" date="2017-12" db="EMBL/GenBank/DDBJ databases">
        <title>Integrating genomic resources of turbot (Scophthalmus maximus) in depth evaluation of genetic and physical mapping variation across individuals.</title>
        <authorList>
            <person name="Martinez P."/>
        </authorList>
    </citation>
    <scope>NUCLEOTIDE SEQUENCE [LARGE SCALE GENOMIC DNA]</scope>
</reference>
<organism evidence="6 7">
    <name type="scientific">Scophthalmus maximus</name>
    <name type="common">Turbot</name>
    <name type="synonym">Psetta maxima</name>
    <dbReference type="NCBI Taxonomy" id="52904"/>
    <lineage>
        <taxon>Eukaryota</taxon>
        <taxon>Metazoa</taxon>
        <taxon>Chordata</taxon>
        <taxon>Craniata</taxon>
        <taxon>Vertebrata</taxon>
        <taxon>Euteleostomi</taxon>
        <taxon>Actinopterygii</taxon>
        <taxon>Neopterygii</taxon>
        <taxon>Teleostei</taxon>
        <taxon>Neoteleostei</taxon>
        <taxon>Acanthomorphata</taxon>
        <taxon>Carangaria</taxon>
        <taxon>Pleuronectiformes</taxon>
        <taxon>Pleuronectoidei</taxon>
        <taxon>Scophthalmidae</taxon>
        <taxon>Scophthalmus</taxon>
    </lineage>
</organism>
<feature type="signal peptide" evidence="3">
    <location>
        <begin position="1"/>
        <end position="19"/>
    </location>
</feature>
<dbReference type="InterPro" id="IPR036116">
    <property type="entry name" value="FN3_sf"/>
</dbReference>
<keyword evidence="2" id="KW-0812">Transmembrane</keyword>
<dbReference type="InterPro" id="IPR050650">
    <property type="entry name" value="Type-II_Cytokine-TF_Rcpt"/>
</dbReference>
<keyword evidence="3" id="KW-0732">Signal</keyword>
<feature type="chain" id="PRO_5015993337" evidence="3">
    <location>
        <begin position="20"/>
        <end position="657"/>
    </location>
</feature>
<keyword evidence="2" id="KW-1133">Transmembrane helix</keyword>
<dbReference type="GO" id="GO:0004896">
    <property type="term" value="F:cytokine receptor activity"/>
    <property type="evidence" value="ECO:0007669"/>
    <property type="project" value="TreeGrafter"/>
</dbReference>
<dbReference type="GO" id="GO:0005886">
    <property type="term" value="C:plasma membrane"/>
    <property type="evidence" value="ECO:0007669"/>
    <property type="project" value="TreeGrafter"/>
</dbReference>
<evidence type="ECO:0000256" key="1">
    <source>
        <dbReference type="SAM" id="MobiDB-lite"/>
    </source>
</evidence>
<feature type="domain" description="Fibronectin type-III" evidence="4">
    <location>
        <begin position="22"/>
        <end position="127"/>
    </location>
</feature>
<dbReference type="AlphaFoldDB" id="A0A2U9CA55"/>
<evidence type="ECO:0000313" key="7">
    <source>
        <dbReference type="Proteomes" id="UP000246464"/>
    </source>
</evidence>
<feature type="region of interest" description="Disordered" evidence="1">
    <location>
        <begin position="342"/>
        <end position="387"/>
    </location>
</feature>
<dbReference type="Pfam" id="PF01108">
    <property type="entry name" value="Tissue_fac"/>
    <property type="match status" value="1"/>
</dbReference>
<dbReference type="Gene3D" id="2.60.40.10">
    <property type="entry name" value="Immunoglobulins"/>
    <property type="match status" value="4"/>
</dbReference>
<dbReference type="PANTHER" id="PTHR20859:SF85">
    <property type="entry name" value="INTERFERON ALPHA_BETA RECEPTOR 1 ISOFORM X1"/>
    <property type="match status" value="1"/>
</dbReference>
<evidence type="ECO:0000256" key="2">
    <source>
        <dbReference type="SAM" id="Phobius"/>
    </source>
</evidence>
<feature type="compositionally biased region" description="Polar residues" evidence="1">
    <location>
        <begin position="375"/>
        <end position="386"/>
    </location>
</feature>
<evidence type="ECO:0000259" key="4">
    <source>
        <dbReference type="Pfam" id="PF01108"/>
    </source>
</evidence>
<dbReference type="SUPFAM" id="SSF49265">
    <property type="entry name" value="Fibronectin type III"/>
    <property type="match status" value="3"/>
</dbReference>
<feature type="domain" description="Interferon/interleukin receptor" evidence="5">
    <location>
        <begin position="486"/>
        <end position="572"/>
    </location>
</feature>
<feature type="compositionally biased region" description="Low complexity" evidence="1">
    <location>
        <begin position="358"/>
        <end position="374"/>
    </location>
</feature>
<keyword evidence="6" id="KW-0675">Receptor</keyword>